<dbReference type="AlphaFoldDB" id="A0A1A0HG88"/>
<accession>A0A1A0HG88</accession>
<comment type="caution">
    <text evidence="1">The sequence shown here is derived from an EMBL/GenBank/DDBJ whole genome shotgun (WGS) entry which is preliminary data.</text>
</comment>
<dbReference type="RefSeq" id="XP_018713486.1">
    <property type="nucleotide sequence ID" value="XM_018859428.1"/>
</dbReference>
<reference evidence="1 2" key="1">
    <citation type="submission" date="2016-05" db="EMBL/GenBank/DDBJ databases">
        <title>Comparative genomics of biotechnologically important yeasts.</title>
        <authorList>
            <consortium name="DOE Joint Genome Institute"/>
            <person name="Riley R."/>
            <person name="Haridas S."/>
            <person name="Wolfe K.H."/>
            <person name="Lopes M.R."/>
            <person name="Hittinger C.T."/>
            <person name="Goker M."/>
            <person name="Salamov A."/>
            <person name="Wisecaver J."/>
            <person name="Long T.M."/>
            <person name="Aerts A.L."/>
            <person name="Barry K."/>
            <person name="Choi C."/>
            <person name="Clum A."/>
            <person name="Coughlan A.Y."/>
            <person name="Deshpande S."/>
            <person name="Douglass A.P."/>
            <person name="Hanson S.J."/>
            <person name="Klenk H.-P."/>
            <person name="LaButti K."/>
            <person name="Lapidus A."/>
            <person name="Lindquist E."/>
            <person name="Lipzen A."/>
            <person name="Meier-kolthoff J.P."/>
            <person name="Ohm R.A."/>
            <person name="Otillar R.P."/>
            <person name="Pangilinan J."/>
            <person name="Peng Y."/>
            <person name="Rokas A."/>
            <person name="Rosa C.A."/>
            <person name="Scheuner C."/>
            <person name="Sibirny A.A."/>
            <person name="Slot J.C."/>
            <person name="Stielow J.B."/>
            <person name="Sun H."/>
            <person name="Kurtzman C.P."/>
            <person name="Blackwell M."/>
            <person name="Grigoriev I.V."/>
            <person name="Jeffries T.W."/>
        </authorList>
    </citation>
    <scope>NUCLEOTIDE SEQUENCE [LARGE SCALE GENOMIC DNA]</scope>
    <source>
        <strain evidence="1 2">NRRL YB-4993</strain>
    </source>
</reference>
<evidence type="ECO:0000313" key="1">
    <source>
        <dbReference type="EMBL" id="OBA23005.1"/>
    </source>
</evidence>
<gene>
    <name evidence="1" type="ORF">METBIDRAFT_96313</name>
</gene>
<dbReference type="Proteomes" id="UP000092555">
    <property type="component" value="Unassembled WGS sequence"/>
</dbReference>
<proteinExistence type="predicted"/>
<organism evidence="1 2">
    <name type="scientific">Metschnikowia bicuspidata var. bicuspidata NRRL YB-4993</name>
    <dbReference type="NCBI Taxonomy" id="869754"/>
    <lineage>
        <taxon>Eukaryota</taxon>
        <taxon>Fungi</taxon>
        <taxon>Dikarya</taxon>
        <taxon>Ascomycota</taxon>
        <taxon>Saccharomycotina</taxon>
        <taxon>Pichiomycetes</taxon>
        <taxon>Metschnikowiaceae</taxon>
        <taxon>Metschnikowia</taxon>
    </lineage>
</organism>
<protein>
    <submittedName>
        <fullName evidence="1">Uncharacterized protein</fullName>
    </submittedName>
</protein>
<evidence type="ECO:0000313" key="2">
    <source>
        <dbReference type="Proteomes" id="UP000092555"/>
    </source>
</evidence>
<dbReference type="EMBL" id="LXTC01000001">
    <property type="protein sequence ID" value="OBA23005.1"/>
    <property type="molecule type" value="Genomic_DNA"/>
</dbReference>
<name>A0A1A0HG88_9ASCO</name>
<keyword evidence="2" id="KW-1185">Reference proteome</keyword>
<sequence>MEAVLISMSRARHRSRKSRNPLSSICLRFIKDLALSSPCCTCLDFHSAALVTVAATIRFFFKLRPTNPSTASAVSPMTFARGLGLSNCAIFAVVPFIPLRKVSTERWLGIWTTALESWPSLPRARANKFLISRIVLIAFQSPKRNSEAKYGEEEPSERIFVAQKWMRKSAPDTAWPDPVRPIGCFTVMDYLII</sequence>
<dbReference type="GeneID" id="30032403"/>